<proteinExistence type="inferred from homology"/>
<organism evidence="13 14">
    <name type="scientific">Paragonimus westermani</name>
    <dbReference type="NCBI Taxonomy" id="34504"/>
    <lineage>
        <taxon>Eukaryota</taxon>
        <taxon>Metazoa</taxon>
        <taxon>Spiralia</taxon>
        <taxon>Lophotrochozoa</taxon>
        <taxon>Platyhelminthes</taxon>
        <taxon>Trematoda</taxon>
        <taxon>Digenea</taxon>
        <taxon>Plagiorchiida</taxon>
        <taxon>Troglotremata</taxon>
        <taxon>Troglotrematidae</taxon>
        <taxon>Paragonimus</taxon>
    </lineage>
</organism>
<evidence type="ECO:0000256" key="3">
    <source>
        <dbReference type="ARBA" id="ARBA00022461"/>
    </source>
</evidence>
<reference evidence="13 14" key="1">
    <citation type="submission" date="2019-07" db="EMBL/GenBank/DDBJ databases">
        <title>Annotation for the trematode Paragonimus westermani.</title>
        <authorList>
            <person name="Choi Y.-J."/>
        </authorList>
    </citation>
    <scope>NUCLEOTIDE SEQUENCE [LARGE SCALE GENOMIC DNA]</scope>
    <source>
        <strain evidence="13">180907_Pwestermani</strain>
    </source>
</reference>
<dbReference type="GO" id="GO:0005886">
    <property type="term" value="C:plasma membrane"/>
    <property type="evidence" value="ECO:0007669"/>
    <property type="project" value="TreeGrafter"/>
</dbReference>
<feature type="transmembrane region" description="Helical" evidence="12">
    <location>
        <begin position="325"/>
        <end position="347"/>
    </location>
</feature>
<evidence type="ECO:0000256" key="5">
    <source>
        <dbReference type="ARBA" id="ARBA00022989"/>
    </source>
</evidence>
<evidence type="ECO:0008006" key="15">
    <source>
        <dbReference type="Google" id="ProtNLM"/>
    </source>
</evidence>
<comment type="subcellular location">
    <subcellularLocation>
        <location evidence="1">Membrane</location>
        <topology evidence="1">Multi-pass membrane protein</topology>
    </subcellularLocation>
</comment>
<comment type="caution">
    <text evidence="13">The sequence shown here is derived from an EMBL/GenBank/DDBJ whole genome shotgun (WGS) entry which is preliminary data.</text>
</comment>
<feature type="non-terminal residue" evidence="13">
    <location>
        <position position="358"/>
    </location>
</feature>
<keyword evidence="10 11" id="KW-0407">Ion channel</keyword>
<dbReference type="Gene3D" id="1.10.287.770">
    <property type="entry name" value="YojJ-like"/>
    <property type="match status" value="1"/>
</dbReference>
<keyword evidence="9 11" id="KW-0739">Sodium transport</keyword>
<evidence type="ECO:0000256" key="1">
    <source>
        <dbReference type="ARBA" id="ARBA00004141"/>
    </source>
</evidence>
<evidence type="ECO:0000256" key="9">
    <source>
        <dbReference type="ARBA" id="ARBA00023201"/>
    </source>
</evidence>
<comment type="similarity">
    <text evidence="11">Belongs to the amiloride-sensitive sodium channel (TC 1.A.6) family.</text>
</comment>
<protein>
    <recommendedName>
        <fullName evidence="15">Amiloride-sensitive sodium channel</fullName>
    </recommendedName>
</protein>
<dbReference type="InterPro" id="IPR001873">
    <property type="entry name" value="ENaC"/>
</dbReference>
<evidence type="ECO:0000256" key="10">
    <source>
        <dbReference type="ARBA" id="ARBA00023303"/>
    </source>
</evidence>
<keyword evidence="2 11" id="KW-0813">Transport</keyword>
<keyword evidence="6" id="KW-0915">Sodium</keyword>
<evidence type="ECO:0000313" key="13">
    <source>
        <dbReference type="EMBL" id="KAF8572348.1"/>
    </source>
</evidence>
<keyword evidence="4 11" id="KW-0812">Transmembrane</keyword>
<evidence type="ECO:0000256" key="7">
    <source>
        <dbReference type="ARBA" id="ARBA00023065"/>
    </source>
</evidence>
<dbReference type="EMBL" id="JTDF01000066">
    <property type="protein sequence ID" value="KAF8572348.1"/>
    <property type="molecule type" value="Genomic_DNA"/>
</dbReference>
<evidence type="ECO:0000256" key="8">
    <source>
        <dbReference type="ARBA" id="ARBA00023136"/>
    </source>
</evidence>
<dbReference type="Pfam" id="PF00858">
    <property type="entry name" value="ASC"/>
    <property type="match status" value="1"/>
</dbReference>
<evidence type="ECO:0000256" key="11">
    <source>
        <dbReference type="RuleBase" id="RU000679"/>
    </source>
</evidence>
<evidence type="ECO:0000256" key="4">
    <source>
        <dbReference type="ARBA" id="ARBA00022692"/>
    </source>
</evidence>
<dbReference type="OrthoDB" id="6236903at2759"/>
<evidence type="ECO:0000256" key="2">
    <source>
        <dbReference type="ARBA" id="ARBA00022448"/>
    </source>
</evidence>
<dbReference type="GO" id="GO:0015280">
    <property type="term" value="F:ligand-gated sodium channel activity"/>
    <property type="evidence" value="ECO:0007669"/>
    <property type="project" value="TreeGrafter"/>
</dbReference>
<keyword evidence="8 12" id="KW-0472">Membrane</keyword>
<evidence type="ECO:0000256" key="12">
    <source>
        <dbReference type="SAM" id="Phobius"/>
    </source>
</evidence>
<dbReference type="Gene3D" id="2.60.470.10">
    <property type="entry name" value="Acid-sensing ion channels like domains"/>
    <property type="match status" value="1"/>
</dbReference>
<accession>A0A8T0DYZ1</accession>
<keyword evidence="14" id="KW-1185">Reference proteome</keyword>
<dbReference type="AlphaFoldDB" id="A0A8T0DYZ1"/>
<dbReference type="PANTHER" id="PTHR11690">
    <property type="entry name" value="AMILORIDE-SENSITIVE SODIUM CHANNEL-RELATED"/>
    <property type="match status" value="1"/>
</dbReference>
<keyword evidence="3 11" id="KW-0894">Sodium channel</keyword>
<dbReference type="PANTHER" id="PTHR11690:SF248">
    <property type="entry name" value="PICKPOCKET 17, ISOFORM A"/>
    <property type="match status" value="1"/>
</dbReference>
<dbReference type="Proteomes" id="UP000699462">
    <property type="component" value="Unassembled WGS sequence"/>
</dbReference>
<sequence length="358" mass="40969">LCVSSTLVGSPWQLSYTFLILTPTCVHNFQHRVMASQLTGARLLLHPRASYPRVAEEGINLMPGTMTDIRFSVYEWSMMEPPHGRCSSKTPDSIHFNNVNYSYSEEACHSLKQQEQIAARCNCLAQWLPVPTHLMSKGLRKCEVLRFPATHDVLQDFTRAIELYFNPNATQTFYEYASCAQRISMELDSQKTGCRPACIRYTYRPSITAAQWPTKTFLTWFVTKSLRRLQLTHVPNSGIPNTTHKDSPPENIEELRKLLTPYEEIANLTLQGRQEEAIQKLMSLQTFERNFLSIVISRPNFDLERIEEKAVVSLTSLFSQIGGLLSIWIGLTLICIVELVEFGLNLIDIVRNYRNRSS</sequence>
<gene>
    <name evidence="13" type="ORF">P879_00921</name>
</gene>
<name>A0A8T0DYZ1_9TREM</name>
<keyword evidence="7 11" id="KW-0406">Ion transport</keyword>
<evidence type="ECO:0000313" key="14">
    <source>
        <dbReference type="Proteomes" id="UP000699462"/>
    </source>
</evidence>
<keyword evidence="5 12" id="KW-1133">Transmembrane helix</keyword>
<evidence type="ECO:0000256" key="6">
    <source>
        <dbReference type="ARBA" id="ARBA00023053"/>
    </source>
</evidence>